<feature type="transmembrane region" description="Helical" evidence="4">
    <location>
        <begin position="170"/>
        <end position="189"/>
    </location>
</feature>
<dbReference type="EMBL" id="LEKV01002660">
    <property type="protein sequence ID" value="KVI02238.1"/>
    <property type="molecule type" value="Genomic_DNA"/>
</dbReference>
<keyword evidence="2" id="KW-0106">Calcium</keyword>
<dbReference type="PROSITE" id="PS00018">
    <property type="entry name" value="EF_HAND_1"/>
    <property type="match status" value="1"/>
</dbReference>
<reference evidence="6 7" key="1">
    <citation type="journal article" date="2016" name="Sci. Rep.">
        <title>The genome sequence of the outbreeding globe artichoke constructed de novo incorporating a phase-aware low-pass sequencing strategy of F1 progeny.</title>
        <authorList>
            <person name="Scaglione D."/>
            <person name="Reyes-Chin-Wo S."/>
            <person name="Acquadro A."/>
            <person name="Froenicke L."/>
            <person name="Portis E."/>
            <person name="Beitel C."/>
            <person name="Tirone M."/>
            <person name="Mauro R."/>
            <person name="Lo Monaco A."/>
            <person name="Mauromicale G."/>
            <person name="Faccioli P."/>
            <person name="Cattivelli L."/>
            <person name="Rieseberg L."/>
            <person name="Michelmore R."/>
            <person name="Lanteri S."/>
        </authorList>
    </citation>
    <scope>NUCLEOTIDE SEQUENCE [LARGE SCALE GENOMIC DNA]</scope>
    <source>
        <strain evidence="6">2C</strain>
    </source>
</reference>
<dbReference type="Gene3D" id="1.10.238.10">
    <property type="entry name" value="EF-hand"/>
    <property type="match status" value="1"/>
</dbReference>
<gene>
    <name evidence="6" type="ORF">Ccrd_019531</name>
</gene>
<keyword evidence="4" id="KW-0812">Transmembrane</keyword>
<dbReference type="SUPFAM" id="SSF47473">
    <property type="entry name" value="EF-hand"/>
    <property type="match status" value="1"/>
</dbReference>
<feature type="transmembrane region" description="Helical" evidence="4">
    <location>
        <begin position="348"/>
        <end position="367"/>
    </location>
</feature>
<keyword evidence="3" id="KW-0406">Ion transport</keyword>
<evidence type="ECO:0000313" key="7">
    <source>
        <dbReference type="Proteomes" id="UP000243975"/>
    </source>
</evidence>
<feature type="transmembrane region" description="Helical" evidence="4">
    <location>
        <begin position="424"/>
        <end position="442"/>
    </location>
</feature>
<dbReference type="GO" id="GO:0005509">
    <property type="term" value="F:calcium ion binding"/>
    <property type="evidence" value="ECO:0007669"/>
    <property type="project" value="InterPro"/>
</dbReference>
<keyword evidence="7" id="KW-1185">Reference proteome</keyword>
<dbReference type="InterPro" id="IPR011992">
    <property type="entry name" value="EF-hand-dom_pair"/>
</dbReference>
<keyword evidence="4" id="KW-0472">Membrane</keyword>
<dbReference type="Gramene" id="KVI02238">
    <property type="protein sequence ID" value="KVI02238"/>
    <property type="gene ID" value="Ccrd_019531"/>
</dbReference>
<comment type="caution">
    <text evidence="6">The sequence shown here is derived from an EMBL/GenBank/DDBJ whole genome shotgun (WGS) entry which is preliminary data.</text>
</comment>
<dbReference type="PANTHER" id="PTHR31503:SF91">
    <property type="entry name" value="SODIUM_CALCIUM EXCHANGER MEMBRANE REGION, EF-HAND DOMAIN PAIR-RELATED"/>
    <property type="match status" value="1"/>
</dbReference>
<dbReference type="InterPro" id="IPR004713">
    <property type="entry name" value="CaH_exchang"/>
</dbReference>
<keyword evidence="4" id="KW-1133">Transmembrane helix</keyword>
<keyword evidence="1" id="KW-0050">Antiport</keyword>
<feature type="domain" description="EF-hand" evidence="5">
    <location>
        <begin position="283"/>
        <end position="318"/>
    </location>
</feature>
<dbReference type="GO" id="GO:0016020">
    <property type="term" value="C:membrane"/>
    <property type="evidence" value="ECO:0007669"/>
    <property type="project" value="InterPro"/>
</dbReference>
<accession>A0A118K132</accession>
<dbReference type="GO" id="GO:0015369">
    <property type="term" value="F:calcium:proton antiporter activity"/>
    <property type="evidence" value="ECO:0007669"/>
    <property type="project" value="TreeGrafter"/>
</dbReference>
<dbReference type="PROSITE" id="PS50222">
    <property type="entry name" value="EF_HAND_2"/>
    <property type="match status" value="2"/>
</dbReference>
<dbReference type="OMA" id="QWGSCVV"/>
<evidence type="ECO:0000256" key="4">
    <source>
        <dbReference type="SAM" id="Phobius"/>
    </source>
</evidence>
<dbReference type="AlphaFoldDB" id="A0A118K132"/>
<protein>
    <submittedName>
        <fullName evidence="6">Calcium-binding EF-hand</fullName>
    </submittedName>
</protein>
<dbReference type="CDD" id="cd00051">
    <property type="entry name" value="EFh"/>
    <property type="match status" value="1"/>
</dbReference>
<organism evidence="6 7">
    <name type="scientific">Cynara cardunculus var. scolymus</name>
    <name type="common">Globe artichoke</name>
    <name type="synonym">Cynara scolymus</name>
    <dbReference type="NCBI Taxonomy" id="59895"/>
    <lineage>
        <taxon>Eukaryota</taxon>
        <taxon>Viridiplantae</taxon>
        <taxon>Streptophyta</taxon>
        <taxon>Embryophyta</taxon>
        <taxon>Tracheophyta</taxon>
        <taxon>Spermatophyta</taxon>
        <taxon>Magnoliopsida</taxon>
        <taxon>eudicotyledons</taxon>
        <taxon>Gunneridae</taxon>
        <taxon>Pentapetalae</taxon>
        <taxon>asterids</taxon>
        <taxon>campanulids</taxon>
        <taxon>Asterales</taxon>
        <taxon>Asteraceae</taxon>
        <taxon>Carduoideae</taxon>
        <taxon>Cardueae</taxon>
        <taxon>Carduinae</taxon>
        <taxon>Cynara</taxon>
    </lineage>
</organism>
<dbReference type="Proteomes" id="UP000243975">
    <property type="component" value="Unassembled WGS sequence"/>
</dbReference>
<feature type="domain" description="EF-hand" evidence="5">
    <location>
        <begin position="245"/>
        <end position="280"/>
    </location>
</feature>
<dbReference type="SMART" id="SM00054">
    <property type="entry name" value="EFh"/>
    <property type="match status" value="2"/>
</dbReference>
<evidence type="ECO:0000256" key="3">
    <source>
        <dbReference type="ARBA" id="ARBA00023065"/>
    </source>
</evidence>
<dbReference type="InterPro" id="IPR018247">
    <property type="entry name" value="EF_Hand_1_Ca_BS"/>
</dbReference>
<proteinExistence type="predicted"/>
<evidence type="ECO:0000256" key="2">
    <source>
        <dbReference type="ARBA" id="ARBA00022837"/>
    </source>
</evidence>
<sequence length="499" mass="56915">MEIEGWWVVAGRVHYDAAAAHQLLLSDGTSVISDHEEDSFLHDHLKGMGMGMDSSEGNSCHQMYGFLPCSTNLPGHIFLIVIYEFLLYCGESYVSRDALVWGFCTIFGRRKFDYERSKNDHWLRRLLTGSGVVTDSETSLRARFMLVSLMPFIVLLIPMAYGVSFDDQKSVLASSLLVALLCLVYYFFAQHADDSIQKRTLEYAEIERKIEMRVAQLLLEEKISLIKLISGMVRHDLLNNLDEAQRKLAINRIFEEMDRDGSSSIDPSELKHFLETEQKDKPVNEEVVEMIMAHLDVDGNGNIDRKEFDNGLAEWAWEIEQHNSRNHDADKNRRDEEAKGRRDGKSKAIGFVGIGMLMLGFFAEPLTHSVQIFSESISILPFYISFVFLPVATQARTAFAAFGAAKQKRHHTTSSTFSEMYHKVTMNNLMGFALLLCVMIYRELTWHFSAEVLTLVIVCGIVGILTGFNSKFPNWTLIIAFPLYPLSLIFFSHINFYFQ</sequence>
<evidence type="ECO:0000256" key="1">
    <source>
        <dbReference type="ARBA" id="ARBA00022449"/>
    </source>
</evidence>
<dbReference type="Pfam" id="PF13499">
    <property type="entry name" value="EF-hand_7"/>
    <property type="match status" value="1"/>
</dbReference>
<feature type="transmembrane region" description="Helical" evidence="4">
    <location>
        <begin position="379"/>
        <end position="403"/>
    </location>
</feature>
<feature type="transmembrane region" description="Helical" evidence="4">
    <location>
        <begin position="448"/>
        <end position="468"/>
    </location>
</feature>
<evidence type="ECO:0000259" key="5">
    <source>
        <dbReference type="PROSITE" id="PS50222"/>
    </source>
</evidence>
<evidence type="ECO:0000313" key="6">
    <source>
        <dbReference type="EMBL" id="KVI02238.1"/>
    </source>
</evidence>
<dbReference type="InterPro" id="IPR002048">
    <property type="entry name" value="EF_hand_dom"/>
</dbReference>
<feature type="transmembrane region" description="Helical" evidence="4">
    <location>
        <begin position="144"/>
        <end position="164"/>
    </location>
</feature>
<keyword evidence="1" id="KW-0813">Transport</keyword>
<feature type="transmembrane region" description="Helical" evidence="4">
    <location>
        <begin position="475"/>
        <end position="498"/>
    </location>
</feature>
<dbReference type="PANTHER" id="PTHR31503">
    <property type="entry name" value="VACUOLAR CALCIUM ION TRANSPORTER"/>
    <property type="match status" value="1"/>
</dbReference>
<dbReference type="GO" id="GO:0006874">
    <property type="term" value="P:intracellular calcium ion homeostasis"/>
    <property type="evidence" value="ECO:0007669"/>
    <property type="project" value="TreeGrafter"/>
</dbReference>
<name>A0A118K132_CYNCS</name>